<reference evidence="1" key="1">
    <citation type="submission" date="2020-04" db="EMBL/GenBank/DDBJ databases">
        <authorList>
            <person name="Chiriac C."/>
            <person name="Salcher M."/>
            <person name="Ghai R."/>
            <person name="Kavagutti S V."/>
        </authorList>
    </citation>
    <scope>NUCLEOTIDE SEQUENCE</scope>
</reference>
<evidence type="ECO:0000313" key="1">
    <source>
        <dbReference type="EMBL" id="CAB4129876.1"/>
    </source>
</evidence>
<accession>A0A6J5L9D6</accession>
<sequence>MKVVITEEQYQQILKEDLGVSRATIPFINIVLNEVTPIVEDMTFNKKNDLETINLDYNTMKQVVKSEPDSFIEFPVEGLDIEIKFGYVKKPTGNAKFRTGGAMYQIKKESQGESYMKLPSLEIPEKILKEINKTIIGKMEVEVLITPTFEPKDIDDLIDDLRDSITHEMLHLYEFYKRWESTGKGEVDLTKTFAGGINPNVPKKIFAYYSSFLDLVYYSEPYELNAMSQEAYSKSFKMTPEEFMKSPYWQIADKMEKFNADDFFDGLVNIIKERSGEDTLVYHLSNLHKFYMKQYRQIAKQTGNPVPQNIEKTKSIYDLFKMYEPRINKGGKKLKRNLGRVYGIEKS</sequence>
<gene>
    <name evidence="1" type="ORF">UFOVP117_143</name>
</gene>
<name>A0A6J5L9D6_9CAUD</name>
<dbReference type="EMBL" id="LR796235">
    <property type="protein sequence ID" value="CAB4129876.1"/>
    <property type="molecule type" value="Genomic_DNA"/>
</dbReference>
<organism evidence="1">
    <name type="scientific">uncultured Caudovirales phage</name>
    <dbReference type="NCBI Taxonomy" id="2100421"/>
    <lineage>
        <taxon>Viruses</taxon>
        <taxon>Duplodnaviria</taxon>
        <taxon>Heunggongvirae</taxon>
        <taxon>Uroviricota</taxon>
        <taxon>Caudoviricetes</taxon>
        <taxon>Peduoviridae</taxon>
        <taxon>Maltschvirus</taxon>
        <taxon>Maltschvirus maltsch</taxon>
    </lineage>
</organism>
<proteinExistence type="predicted"/>
<protein>
    <submittedName>
        <fullName evidence="1">Uncharacterized protein</fullName>
    </submittedName>
</protein>